<dbReference type="Proteomes" id="UP000295135">
    <property type="component" value="Unassembled WGS sequence"/>
</dbReference>
<evidence type="ECO:0000313" key="2">
    <source>
        <dbReference type="Proteomes" id="UP000295135"/>
    </source>
</evidence>
<dbReference type="OrthoDB" id="8451539at2"/>
<dbReference type="AlphaFoldDB" id="A0A4R3JUC6"/>
<protein>
    <submittedName>
        <fullName evidence="1">Uncharacterized protein</fullName>
    </submittedName>
</protein>
<accession>A0A4R3JUC6</accession>
<sequence length="87" mass="9894">MRWRVLNLLIALDQLAWVLLTLGNGSPDETISAAAYRMERQGKLAGRILRPLIDAIFRPVERDHCRRSYASEIAGSQLPDSYRARIT</sequence>
<evidence type="ECO:0000313" key="1">
    <source>
        <dbReference type="EMBL" id="TCS69703.1"/>
    </source>
</evidence>
<proteinExistence type="predicted"/>
<name>A0A4R3JUC6_9PROT</name>
<reference evidence="1 2" key="1">
    <citation type="submission" date="2019-03" db="EMBL/GenBank/DDBJ databases">
        <title>Genomic Encyclopedia of Type Strains, Phase IV (KMG-IV): sequencing the most valuable type-strain genomes for metagenomic binning, comparative biology and taxonomic classification.</title>
        <authorList>
            <person name="Goeker M."/>
        </authorList>
    </citation>
    <scope>NUCLEOTIDE SEQUENCE [LARGE SCALE GENOMIC DNA]</scope>
    <source>
        <strain evidence="1 2">DSM 103923</strain>
    </source>
</reference>
<gene>
    <name evidence="1" type="ORF">EDC61_1191</name>
</gene>
<keyword evidence="2" id="KW-1185">Reference proteome</keyword>
<dbReference type="EMBL" id="SLZY01000019">
    <property type="protein sequence ID" value="TCS69703.1"/>
    <property type="molecule type" value="Genomic_DNA"/>
</dbReference>
<comment type="caution">
    <text evidence="1">The sequence shown here is derived from an EMBL/GenBank/DDBJ whole genome shotgun (WGS) entry which is preliminary data.</text>
</comment>
<organism evidence="1 2">
    <name type="scientific">Sulfuritortus calidifontis</name>
    <dbReference type="NCBI Taxonomy" id="1914471"/>
    <lineage>
        <taxon>Bacteria</taxon>
        <taxon>Pseudomonadati</taxon>
        <taxon>Pseudomonadota</taxon>
        <taxon>Betaproteobacteria</taxon>
        <taxon>Nitrosomonadales</taxon>
        <taxon>Thiobacillaceae</taxon>
        <taxon>Sulfuritortus</taxon>
    </lineage>
</organism>